<reference evidence="2 3" key="1">
    <citation type="journal article" date="2017" name="Curr. Biol.">
        <title>Genome architecture and evolution of a unichromosomal asexual nematode.</title>
        <authorList>
            <person name="Fradin H."/>
            <person name="Zegar C."/>
            <person name="Gutwein M."/>
            <person name="Lucas J."/>
            <person name="Kovtun M."/>
            <person name="Corcoran D."/>
            <person name="Baugh L.R."/>
            <person name="Kiontke K."/>
            <person name="Gunsalus K."/>
            <person name="Fitch D.H."/>
            <person name="Piano F."/>
        </authorList>
    </citation>
    <scope>NUCLEOTIDE SEQUENCE [LARGE SCALE GENOMIC DNA]</scope>
    <source>
        <strain evidence="2">PF1309</strain>
    </source>
</reference>
<feature type="region of interest" description="Disordered" evidence="1">
    <location>
        <begin position="165"/>
        <end position="235"/>
    </location>
</feature>
<evidence type="ECO:0000313" key="3">
    <source>
        <dbReference type="Proteomes" id="UP000218231"/>
    </source>
</evidence>
<feature type="compositionally biased region" description="Acidic residues" evidence="1">
    <location>
        <begin position="194"/>
        <end position="235"/>
    </location>
</feature>
<organism evidence="2 3">
    <name type="scientific">Diploscapter pachys</name>
    <dbReference type="NCBI Taxonomy" id="2018661"/>
    <lineage>
        <taxon>Eukaryota</taxon>
        <taxon>Metazoa</taxon>
        <taxon>Ecdysozoa</taxon>
        <taxon>Nematoda</taxon>
        <taxon>Chromadorea</taxon>
        <taxon>Rhabditida</taxon>
        <taxon>Rhabditina</taxon>
        <taxon>Rhabditomorpha</taxon>
        <taxon>Rhabditoidea</taxon>
        <taxon>Rhabditidae</taxon>
        <taxon>Diploscapter</taxon>
    </lineage>
</organism>
<accession>A0A2A2KAQ7</accession>
<dbReference type="EMBL" id="LIAE01009154">
    <property type="protein sequence ID" value="PAV70962.1"/>
    <property type="molecule type" value="Genomic_DNA"/>
</dbReference>
<dbReference type="Proteomes" id="UP000218231">
    <property type="component" value="Unassembled WGS sequence"/>
</dbReference>
<keyword evidence="3" id="KW-1185">Reference proteome</keyword>
<proteinExistence type="predicted"/>
<sequence length="235" mass="26492">MNSAGPSSSNQNEVFFQYYDTVGAGAQIDVPKKCYTTSKHSQTELYGIGHISKQVKRNFKLNSEGENRYTRKRSIHEYESIGKAVCNLNLQPKQNSEQLNDLEEIRTNGDTILRNIYDACIQLQLNMADSGTISPFQHVQSMMTKISGVTANTYKNYINPENKYIAPVRKPRVRNSGPGKAKRGRPSKAKTVVSDEEDEEEASSESLEGQEDREDQEDLDDGEIEQLDSDPDYEP</sequence>
<dbReference type="AlphaFoldDB" id="A0A2A2KAQ7"/>
<comment type="caution">
    <text evidence="2">The sequence shown here is derived from an EMBL/GenBank/DDBJ whole genome shotgun (WGS) entry which is preliminary data.</text>
</comment>
<gene>
    <name evidence="2" type="ORF">WR25_20937</name>
</gene>
<evidence type="ECO:0000313" key="2">
    <source>
        <dbReference type="EMBL" id="PAV70962.1"/>
    </source>
</evidence>
<name>A0A2A2KAQ7_9BILA</name>
<protein>
    <submittedName>
        <fullName evidence="2">Uncharacterized protein</fullName>
    </submittedName>
</protein>
<evidence type="ECO:0000256" key="1">
    <source>
        <dbReference type="SAM" id="MobiDB-lite"/>
    </source>
</evidence>